<dbReference type="AlphaFoldDB" id="A0A0D9P1R4"/>
<accession>A0A0D9P1R4</accession>
<evidence type="ECO:0000313" key="2">
    <source>
        <dbReference type="Proteomes" id="UP000054544"/>
    </source>
</evidence>
<name>A0A0D9P1R4_METAN</name>
<dbReference type="EMBL" id="KE384729">
    <property type="protein sequence ID" value="KJK80033.1"/>
    <property type="molecule type" value="Genomic_DNA"/>
</dbReference>
<reference evidence="2" key="1">
    <citation type="journal article" date="2014" name="BMC Genomics">
        <title>The genome sequence of the biocontrol fungus Metarhizium anisopliae and comparative genomics of Metarhizium species.</title>
        <authorList>
            <person name="Pattemore J.A."/>
            <person name="Hane J.K."/>
            <person name="Williams A.H."/>
            <person name="Wilson B.A."/>
            <person name="Stodart B.J."/>
            <person name="Ash G.J."/>
        </authorList>
    </citation>
    <scope>NUCLEOTIDE SEQUENCE [LARGE SCALE GENOMIC DNA]</scope>
    <source>
        <strain evidence="2">BRIP 53293</strain>
    </source>
</reference>
<proteinExistence type="predicted"/>
<evidence type="ECO:0000313" key="1">
    <source>
        <dbReference type="EMBL" id="KJK80033.1"/>
    </source>
</evidence>
<dbReference type="OrthoDB" id="4468869at2759"/>
<sequence length="378" mass="44169">MVGLRAKHSDERALYEAWLRQIDFLVPGEDITTWCMIQNSRSAFLAASTYQPSDVLSQFKLFRGWRYILGSEETQEEIRTRLYLTRQGRQAIDFCIRDHMDRYEAKIEKWPFDNADGTNTLHFSALVSLAASRDIKTRRQYHASLTGFISFLVYSHENSMLREMGLKLDYTRRSDLQLLDTSMGTTESRMDKLFDTTDYDCLWDRIEWIMRWSIESDENATPRNEPLLWWTAVLVRAAIAERWEQEEFRNIGDDRNPLPENLGIGEHIDAIIHCYKVFLLNESFKYWSTCPKDACAGEVRRASYNKNNAKDNRILNWLEGVKGRRLHARSDIRSCSSDSWPELLSKMIMDLDDCLGPHGETPLGKLRVLREELASLDR</sequence>
<dbReference type="Proteomes" id="UP000054544">
    <property type="component" value="Unassembled WGS sequence"/>
</dbReference>
<keyword evidence="2" id="KW-1185">Reference proteome</keyword>
<gene>
    <name evidence="1" type="ORF">H634G_04272</name>
</gene>
<organism evidence="1 2">
    <name type="scientific">Metarhizium anisopliae BRIP 53293</name>
    <dbReference type="NCBI Taxonomy" id="1291518"/>
    <lineage>
        <taxon>Eukaryota</taxon>
        <taxon>Fungi</taxon>
        <taxon>Dikarya</taxon>
        <taxon>Ascomycota</taxon>
        <taxon>Pezizomycotina</taxon>
        <taxon>Sordariomycetes</taxon>
        <taxon>Hypocreomycetidae</taxon>
        <taxon>Hypocreales</taxon>
        <taxon>Clavicipitaceae</taxon>
        <taxon>Metarhizium</taxon>
    </lineage>
</organism>
<protein>
    <submittedName>
        <fullName evidence="1">Uncharacterized protein</fullName>
    </submittedName>
</protein>